<dbReference type="PANTHER" id="PTHR42870">
    <property type="entry name" value="ACETYL-COA C-ACETYLTRANSFERASE"/>
    <property type="match status" value="1"/>
</dbReference>
<dbReference type="Gene3D" id="3.40.47.10">
    <property type="match status" value="1"/>
</dbReference>
<gene>
    <name evidence="2" type="ORF">RW1_093_00160</name>
</gene>
<dbReference type="InterPro" id="IPR002155">
    <property type="entry name" value="Thiolase"/>
</dbReference>
<evidence type="ECO:0000259" key="1">
    <source>
        <dbReference type="Pfam" id="PF22691"/>
    </source>
</evidence>
<keyword evidence="3" id="KW-1185">Reference proteome</keyword>
<proteinExistence type="predicted"/>
<dbReference type="PANTHER" id="PTHR42870:SF1">
    <property type="entry name" value="NON-SPECIFIC LIPID-TRANSFER PROTEIN-LIKE 2"/>
    <property type="match status" value="1"/>
</dbReference>
<feature type="domain" description="Thiolase C-terminal" evidence="1">
    <location>
        <begin position="249"/>
        <end position="385"/>
    </location>
</feature>
<dbReference type="EMBL" id="BAWF01000093">
    <property type="protein sequence ID" value="GAF49529.1"/>
    <property type="molecule type" value="Genomic_DNA"/>
</dbReference>
<dbReference type="InterPro" id="IPR016039">
    <property type="entry name" value="Thiolase-like"/>
</dbReference>
<evidence type="ECO:0000313" key="2">
    <source>
        <dbReference type="EMBL" id="GAF49529.1"/>
    </source>
</evidence>
<dbReference type="OrthoDB" id="9785768at2"/>
<accession>X0Q0I6</accession>
<dbReference type="RefSeq" id="WP_037241421.1">
    <property type="nucleotide sequence ID" value="NZ_BAWF01000093.1"/>
</dbReference>
<organism evidence="2 3">
    <name type="scientific">Rhodococcus wratislaviensis NBRC 100605</name>
    <dbReference type="NCBI Taxonomy" id="1219028"/>
    <lineage>
        <taxon>Bacteria</taxon>
        <taxon>Bacillati</taxon>
        <taxon>Actinomycetota</taxon>
        <taxon>Actinomycetes</taxon>
        <taxon>Mycobacteriales</taxon>
        <taxon>Nocardiaceae</taxon>
        <taxon>Rhodococcus</taxon>
    </lineage>
</organism>
<dbReference type="Pfam" id="PF22691">
    <property type="entry name" value="Thiolase_C_1"/>
    <property type="match status" value="1"/>
</dbReference>
<dbReference type="AlphaFoldDB" id="X0Q0I6"/>
<name>X0Q0I6_RHOWR</name>
<dbReference type="Proteomes" id="UP000019491">
    <property type="component" value="Unassembled WGS sequence"/>
</dbReference>
<dbReference type="CDD" id="cd00829">
    <property type="entry name" value="SCP-x_thiolase"/>
    <property type="match status" value="1"/>
</dbReference>
<reference evidence="2 3" key="1">
    <citation type="submission" date="2014-02" db="EMBL/GenBank/DDBJ databases">
        <title>Whole genome shotgun sequence of Rhodococcus wratislaviensis NBRC 100605.</title>
        <authorList>
            <person name="Hosoyama A."/>
            <person name="Tsuchikane K."/>
            <person name="Yoshida I."/>
            <person name="Ohji S."/>
            <person name="Ichikawa N."/>
            <person name="Yamazoe A."/>
            <person name="Fujita N."/>
        </authorList>
    </citation>
    <scope>NUCLEOTIDE SEQUENCE [LARGE SCALE GENOMIC DNA]</scope>
    <source>
        <strain evidence="2 3">NBRC 100605</strain>
    </source>
</reference>
<sequence>MTGRPTFGGRTAIAGVGYSSLSRNSNKSVLELAIEACSAAVENAGISKNAVDGIVTYSLLNDSVYGQAVAAGLGGVELSYAVDLSLGGQAPCFSVALAAMAVESGLADNVLVFRALNGRSGMRIGSTSYESLTSQFRYPIGFGAYPQYIALWARRYMIETGTTERGLGEVVLAQREYAATNDRALLQKPMTMDEYLAKPMVVDPFRTADCTPEADGACAVLVTSLDRARDMQHRPAVIDTAAWSTPRGSGIDMSDLFSWTDWSVNCHSYLSDRLWSSASVSRSELDFAEIYDCFSAVVPMSMEAHGLCGRGEATDFIASGATRFDGTLPVNTHGGLLCEGYLHGMNTVGEAVLQIQGNEGPRQLDRNNVALVTSGAMMDGSAMILKGDSR</sequence>
<dbReference type="InterPro" id="IPR055140">
    <property type="entry name" value="Thiolase_C_2"/>
</dbReference>
<dbReference type="GO" id="GO:0016747">
    <property type="term" value="F:acyltransferase activity, transferring groups other than amino-acyl groups"/>
    <property type="evidence" value="ECO:0007669"/>
    <property type="project" value="InterPro"/>
</dbReference>
<dbReference type="SUPFAM" id="SSF53901">
    <property type="entry name" value="Thiolase-like"/>
    <property type="match status" value="1"/>
</dbReference>
<protein>
    <recommendedName>
        <fullName evidence="1">Thiolase C-terminal domain-containing protein</fullName>
    </recommendedName>
</protein>
<evidence type="ECO:0000313" key="3">
    <source>
        <dbReference type="Proteomes" id="UP000019491"/>
    </source>
</evidence>
<comment type="caution">
    <text evidence="2">The sequence shown here is derived from an EMBL/GenBank/DDBJ whole genome shotgun (WGS) entry which is preliminary data.</text>
</comment>
<dbReference type="PIRSF" id="PIRSF000429">
    <property type="entry name" value="Ac-CoA_Ac_transf"/>
    <property type="match status" value="1"/>
</dbReference>